<evidence type="ECO:0000256" key="10">
    <source>
        <dbReference type="SAM" id="Phobius"/>
    </source>
</evidence>
<evidence type="ECO:0000313" key="11">
    <source>
        <dbReference type="EMBL" id="PHT86650.1"/>
    </source>
</evidence>
<evidence type="ECO:0000256" key="2">
    <source>
        <dbReference type="ARBA" id="ARBA00013242"/>
    </source>
</evidence>
<dbReference type="Pfam" id="PF03030">
    <property type="entry name" value="H_PPase"/>
    <property type="match status" value="1"/>
</dbReference>
<evidence type="ECO:0000313" key="12">
    <source>
        <dbReference type="Proteomes" id="UP000222542"/>
    </source>
</evidence>
<organism evidence="11 12">
    <name type="scientific">Capsicum annuum</name>
    <name type="common">Capsicum pepper</name>
    <dbReference type="NCBI Taxonomy" id="4072"/>
    <lineage>
        <taxon>Eukaryota</taxon>
        <taxon>Viridiplantae</taxon>
        <taxon>Streptophyta</taxon>
        <taxon>Embryophyta</taxon>
        <taxon>Tracheophyta</taxon>
        <taxon>Spermatophyta</taxon>
        <taxon>Magnoliopsida</taxon>
        <taxon>eudicotyledons</taxon>
        <taxon>Gunneridae</taxon>
        <taxon>Pentapetalae</taxon>
        <taxon>asterids</taxon>
        <taxon>lamiids</taxon>
        <taxon>Solanales</taxon>
        <taxon>Solanaceae</taxon>
        <taxon>Solanoideae</taxon>
        <taxon>Capsiceae</taxon>
        <taxon>Capsicum</taxon>
    </lineage>
</organism>
<dbReference type="AlphaFoldDB" id="A0A2G2ZXD2"/>
<dbReference type="InterPro" id="IPR004131">
    <property type="entry name" value="PPase-energised_H-pump"/>
</dbReference>
<dbReference type="GO" id="GO:0009678">
    <property type="term" value="F:diphosphate hydrolysis-driven proton transmembrane transporter activity"/>
    <property type="evidence" value="ECO:0007669"/>
    <property type="project" value="UniProtKB-EC"/>
</dbReference>
<dbReference type="Gramene" id="PHT86650">
    <property type="protein sequence ID" value="PHT86650"/>
    <property type="gene ID" value="T459_08756"/>
</dbReference>
<accession>A0A2G2ZXD2</accession>
<feature type="transmembrane region" description="Helical" evidence="10">
    <location>
        <begin position="69"/>
        <end position="91"/>
    </location>
</feature>
<dbReference type="EC" id="7.1.3.1" evidence="2"/>
<evidence type="ECO:0000256" key="5">
    <source>
        <dbReference type="ARBA" id="ARBA00022842"/>
    </source>
</evidence>
<keyword evidence="3" id="KW-0813">Transport</keyword>
<keyword evidence="12" id="KW-1185">Reference proteome</keyword>
<evidence type="ECO:0000256" key="4">
    <source>
        <dbReference type="ARBA" id="ARBA00022692"/>
    </source>
</evidence>
<dbReference type="GO" id="GO:0004427">
    <property type="term" value="F:inorganic diphosphate phosphatase activity"/>
    <property type="evidence" value="ECO:0007669"/>
    <property type="project" value="InterPro"/>
</dbReference>
<evidence type="ECO:0000256" key="6">
    <source>
        <dbReference type="ARBA" id="ARBA00022967"/>
    </source>
</evidence>
<proteinExistence type="predicted"/>
<keyword evidence="9 10" id="KW-0472">Membrane</keyword>
<sequence>MKLEILLLSTTEYVLTMDMLGPIVDNVGGIVEMSQQVMLMIWRKRMSVRERTDVLDAIGDITKATTKGFATGFAALASFLALALFFLFSAYTDEACAAVGRTTQEIVNEDYKEKPNYSRCVSIIVSASLRVIIKPGALAIISPTIGGDW</sequence>
<keyword evidence="7 10" id="KW-1133">Transmembrane helix</keyword>
<dbReference type="GO" id="GO:0016020">
    <property type="term" value="C:membrane"/>
    <property type="evidence" value="ECO:0007669"/>
    <property type="project" value="InterPro"/>
</dbReference>
<dbReference type="STRING" id="4072.A0A2G2ZXD2"/>
<dbReference type="EMBL" id="AYRZ02000003">
    <property type="protein sequence ID" value="PHT86650.1"/>
    <property type="molecule type" value="Genomic_DNA"/>
</dbReference>
<gene>
    <name evidence="11" type="ORF">T459_08756</name>
</gene>
<evidence type="ECO:0000256" key="1">
    <source>
        <dbReference type="ARBA" id="ARBA00004127"/>
    </source>
</evidence>
<name>A0A2G2ZXD2_CAPAN</name>
<keyword evidence="5" id="KW-0460">Magnesium</keyword>
<keyword evidence="6" id="KW-1278">Translocase</keyword>
<comment type="subcellular location">
    <subcellularLocation>
        <location evidence="1">Endomembrane system</location>
        <topology evidence="1">Multi-pass membrane protein</topology>
    </subcellularLocation>
</comment>
<comment type="caution">
    <text evidence="11">The sequence shown here is derived from an EMBL/GenBank/DDBJ whole genome shotgun (WGS) entry which is preliminary data.</text>
</comment>
<reference evidence="11 12" key="2">
    <citation type="journal article" date="2017" name="Genome Biol.">
        <title>New reference genome sequences of hot pepper reveal the massive evolution of plant disease-resistance genes by retroduplication.</title>
        <authorList>
            <person name="Kim S."/>
            <person name="Park J."/>
            <person name="Yeom S.I."/>
            <person name="Kim Y.M."/>
            <person name="Seo E."/>
            <person name="Kim K.T."/>
            <person name="Kim M.S."/>
            <person name="Lee J.M."/>
            <person name="Cheong K."/>
            <person name="Shin H.S."/>
            <person name="Kim S.B."/>
            <person name="Han K."/>
            <person name="Lee J."/>
            <person name="Park M."/>
            <person name="Lee H.A."/>
            <person name="Lee H.Y."/>
            <person name="Lee Y."/>
            <person name="Oh S."/>
            <person name="Lee J.H."/>
            <person name="Choi E."/>
            <person name="Choi E."/>
            <person name="Lee S.E."/>
            <person name="Jeon J."/>
            <person name="Kim H."/>
            <person name="Choi G."/>
            <person name="Song H."/>
            <person name="Lee J."/>
            <person name="Lee S.C."/>
            <person name="Kwon J.K."/>
            <person name="Lee H.Y."/>
            <person name="Koo N."/>
            <person name="Hong Y."/>
            <person name="Kim R.W."/>
            <person name="Kang W.H."/>
            <person name="Huh J.H."/>
            <person name="Kang B.C."/>
            <person name="Yang T.J."/>
            <person name="Lee Y.H."/>
            <person name="Bennetzen J.L."/>
            <person name="Choi D."/>
        </authorList>
    </citation>
    <scope>NUCLEOTIDE SEQUENCE [LARGE SCALE GENOMIC DNA]</scope>
    <source>
        <strain evidence="12">cv. CM334</strain>
    </source>
</reference>
<keyword evidence="4 10" id="KW-0812">Transmembrane</keyword>
<reference evidence="11 12" key="1">
    <citation type="journal article" date="2014" name="Nat. Genet.">
        <title>Genome sequence of the hot pepper provides insights into the evolution of pungency in Capsicum species.</title>
        <authorList>
            <person name="Kim S."/>
            <person name="Park M."/>
            <person name="Yeom S.I."/>
            <person name="Kim Y.M."/>
            <person name="Lee J.M."/>
            <person name="Lee H.A."/>
            <person name="Seo E."/>
            <person name="Choi J."/>
            <person name="Cheong K."/>
            <person name="Kim K.T."/>
            <person name="Jung K."/>
            <person name="Lee G.W."/>
            <person name="Oh S.K."/>
            <person name="Bae C."/>
            <person name="Kim S.B."/>
            <person name="Lee H.Y."/>
            <person name="Kim S.Y."/>
            <person name="Kim M.S."/>
            <person name="Kang B.C."/>
            <person name="Jo Y.D."/>
            <person name="Yang H.B."/>
            <person name="Jeong H.J."/>
            <person name="Kang W.H."/>
            <person name="Kwon J.K."/>
            <person name="Shin C."/>
            <person name="Lim J.Y."/>
            <person name="Park J.H."/>
            <person name="Huh J.H."/>
            <person name="Kim J.S."/>
            <person name="Kim B.D."/>
            <person name="Cohen O."/>
            <person name="Paran I."/>
            <person name="Suh M.C."/>
            <person name="Lee S.B."/>
            <person name="Kim Y.K."/>
            <person name="Shin Y."/>
            <person name="Noh S.J."/>
            <person name="Park J."/>
            <person name="Seo Y.S."/>
            <person name="Kwon S.Y."/>
            <person name="Kim H.A."/>
            <person name="Park J.M."/>
            <person name="Kim H.J."/>
            <person name="Choi S.B."/>
            <person name="Bosland P.W."/>
            <person name="Reeves G."/>
            <person name="Jo S.H."/>
            <person name="Lee B.W."/>
            <person name="Cho H.T."/>
            <person name="Choi H.S."/>
            <person name="Lee M.S."/>
            <person name="Yu Y."/>
            <person name="Do Choi Y."/>
            <person name="Park B.S."/>
            <person name="van Deynze A."/>
            <person name="Ashrafi H."/>
            <person name="Hill T."/>
            <person name="Kim W.T."/>
            <person name="Pai H.S."/>
            <person name="Ahn H.K."/>
            <person name="Yeam I."/>
            <person name="Giovannoni J.J."/>
            <person name="Rose J.K."/>
            <person name="Sorensen I."/>
            <person name="Lee S.J."/>
            <person name="Kim R.W."/>
            <person name="Choi I.Y."/>
            <person name="Choi B.S."/>
            <person name="Lim J.S."/>
            <person name="Lee Y.H."/>
            <person name="Choi D."/>
        </authorList>
    </citation>
    <scope>NUCLEOTIDE SEQUENCE [LARGE SCALE GENOMIC DNA]</scope>
    <source>
        <strain evidence="12">cv. CM334</strain>
    </source>
</reference>
<dbReference type="GO" id="GO:0012505">
    <property type="term" value="C:endomembrane system"/>
    <property type="evidence" value="ECO:0007669"/>
    <property type="project" value="UniProtKB-SubCell"/>
</dbReference>
<dbReference type="Proteomes" id="UP000222542">
    <property type="component" value="Unassembled WGS sequence"/>
</dbReference>
<evidence type="ECO:0000256" key="3">
    <source>
        <dbReference type="ARBA" id="ARBA00022448"/>
    </source>
</evidence>
<evidence type="ECO:0000256" key="9">
    <source>
        <dbReference type="ARBA" id="ARBA00023136"/>
    </source>
</evidence>
<dbReference type="PANTHER" id="PTHR31998">
    <property type="entry name" value="K(+)-INSENSITIVE PYROPHOSPHATE-ENERGIZED PROTON PUMP"/>
    <property type="match status" value="1"/>
</dbReference>
<evidence type="ECO:0000256" key="8">
    <source>
        <dbReference type="ARBA" id="ARBA00023065"/>
    </source>
</evidence>
<evidence type="ECO:0000256" key="7">
    <source>
        <dbReference type="ARBA" id="ARBA00022989"/>
    </source>
</evidence>
<protein>
    <recommendedName>
        <fullName evidence="2">H(+)-exporting diphosphatase</fullName>
        <ecNumber evidence="2">7.1.3.1</ecNumber>
    </recommendedName>
</protein>
<keyword evidence="8" id="KW-0406">Ion transport</keyword>